<dbReference type="Gene3D" id="3.90.79.10">
    <property type="entry name" value="Nucleoside Triphosphate Pyrophosphohydrolase"/>
    <property type="match status" value="1"/>
</dbReference>
<name>A0A0G4H009_VITBC</name>
<comment type="subunit">
    <text evidence="5">Homodimer (via N- and C-terminus); binds RNA as homodimer. Component of the cleavage factor Im (CFIm) complex.</text>
</comment>
<evidence type="ECO:0000256" key="3">
    <source>
        <dbReference type="ARBA" id="ARBA00022884"/>
    </source>
</evidence>
<dbReference type="GO" id="GO:0005849">
    <property type="term" value="C:mRNA cleavage factor complex"/>
    <property type="evidence" value="ECO:0007669"/>
    <property type="project" value="UniProtKB-UniRule"/>
</dbReference>
<reference evidence="6 7" key="1">
    <citation type="submission" date="2014-11" db="EMBL/GenBank/DDBJ databases">
        <authorList>
            <person name="Zhu J."/>
            <person name="Qi W."/>
            <person name="Song R."/>
        </authorList>
    </citation>
    <scope>NUCLEOTIDE SEQUENCE [LARGE SCALE GENOMIC DNA]</scope>
</reference>
<dbReference type="InterPro" id="IPR015797">
    <property type="entry name" value="NUDIX_hydrolase-like_dom_sf"/>
</dbReference>
<dbReference type="VEuPathDB" id="CryptoDB:Vbra_3479"/>
<dbReference type="GO" id="GO:0003729">
    <property type="term" value="F:mRNA binding"/>
    <property type="evidence" value="ECO:0007669"/>
    <property type="project" value="UniProtKB-UniRule"/>
</dbReference>
<proteinExistence type="inferred from homology"/>
<dbReference type="Pfam" id="PF13869">
    <property type="entry name" value="NUDIX_2"/>
    <property type="match status" value="1"/>
</dbReference>
<gene>
    <name evidence="6" type="ORF">Vbra_3479</name>
</gene>
<dbReference type="OMA" id="NDEWEIG"/>
<evidence type="ECO:0000256" key="2">
    <source>
        <dbReference type="ARBA" id="ARBA00022664"/>
    </source>
</evidence>
<dbReference type="InterPro" id="IPR016706">
    <property type="entry name" value="Cleav_polyA_spec_factor_su5"/>
</dbReference>
<keyword evidence="2 5" id="KW-0507">mRNA processing</keyword>
<dbReference type="GO" id="GO:0005737">
    <property type="term" value="C:cytoplasm"/>
    <property type="evidence" value="ECO:0007669"/>
    <property type="project" value="UniProtKB-SubCell"/>
</dbReference>
<evidence type="ECO:0000256" key="4">
    <source>
        <dbReference type="ARBA" id="ARBA00023242"/>
    </source>
</evidence>
<evidence type="ECO:0000313" key="7">
    <source>
        <dbReference type="Proteomes" id="UP000041254"/>
    </source>
</evidence>
<dbReference type="GO" id="GO:0031124">
    <property type="term" value="P:mRNA 3'-end processing"/>
    <property type="evidence" value="ECO:0007669"/>
    <property type="project" value="InterPro"/>
</dbReference>
<comment type="subcellular location">
    <subcellularLocation>
        <location evidence="5">Nucleus</location>
    </subcellularLocation>
    <subcellularLocation>
        <location evidence="5">Cytoplasm</location>
    </subcellularLocation>
</comment>
<sequence length="211" mass="24195">MSSSTPHQWSIYPHTVLAFRPSKDWTKKPHESRLTRVRDKYRREGIRRTVSAVLLIHQHGHPHVIFFLHEQTQTYHLPGGCLRPGESDKDGLQRKLGKCISGAPCEVGELLGVWWRPNFEELMYPYLPAHITRPKEQQKLYQVTLTNKCTFVLPAGHTMIAVSLTDLYDGTAKYGPLHASIPSLISRFNFICLVKQDEGGHLSQQHHQQQT</sequence>
<comment type="function">
    <text evidence="5">Component of the cleavage factor Im (CFIm) complex that functions as an activator of the pre-mRNA 3'-end cleavage and polyadenylation processing required for the maturation of pre-mRNA into functional mRNAs. CFIm contributes to the recruitment of multiprotein complexes on specific sequences on the pre-mRNA 3'-end, so called cleavage and polyadenylation signals (pA signals). Most pre-mRNAs contain multiple pA signals, resulting in alternative cleavage and polyadenylation (APA) producing mRNAs with variable 3'-end formation. The CFIm complex acts as a key regulator of cleavage and polyadenylation site choice during APA through its binding to 5'-UGUA-3' elements localized in the 3'-untranslated region (UTR) for a huge number of pre-mRNAs.</text>
</comment>
<dbReference type="SUPFAM" id="SSF55811">
    <property type="entry name" value="Nudix"/>
    <property type="match status" value="1"/>
</dbReference>
<dbReference type="PIRSF" id="PIRSF017888">
    <property type="entry name" value="CPSF-25"/>
    <property type="match status" value="1"/>
</dbReference>
<dbReference type="OrthoDB" id="277288at2759"/>
<protein>
    <recommendedName>
        <fullName evidence="5">Cleavage and polyadenylation specificity factor subunit 5</fullName>
    </recommendedName>
</protein>
<dbReference type="InParanoid" id="A0A0G4H009"/>
<keyword evidence="4 5" id="KW-0539">Nucleus</keyword>
<dbReference type="PhylomeDB" id="A0A0G4H009"/>
<dbReference type="PANTHER" id="PTHR13047">
    <property type="entry name" value="PRE-MRNA CLEAVAGE FACTOR IM, 25KD SUBUNIT"/>
    <property type="match status" value="1"/>
</dbReference>
<evidence type="ECO:0000313" key="6">
    <source>
        <dbReference type="EMBL" id="CEM36882.1"/>
    </source>
</evidence>
<dbReference type="AlphaFoldDB" id="A0A0G4H009"/>
<dbReference type="EMBL" id="CDMY01000908">
    <property type="protein sequence ID" value="CEM36882.1"/>
    <property type="molecule type" value="Genomic_DNA"/>
</dbReference>
<keyword evidence="3 5" id="KW-0694">RNA-binding</keyword>
<organism evidence="6 7">
    <name type="scientific">Vitrella brassicaformis (strain CCMP3155)</name>
    <dbReference type="NCBI Taxonomy" id="1169540"/>
    <lineage>
        <taxon>Eukaryota</taxon>
        <taxon>Sar</taxon>
        <taxon>Alveolata</taxon>
        <taxon>Colpodellida</taxon>
        <taxon>Vitrellaceae</taxon>
        <taxon>Vitrella</taxon>
    </lineage>
</organism>
<dbReference type="STRING" id="1169540.A0A0G4H009"/>
<evidence type="ECO:0000256" key="1">
    <source>
        <dbReference type="ARBA" id="ARBA00009710"/>
    </source>
</evidence>
<dbReference type="FunCoup" id="A0A0G4H009">
    <property type="interactions" value="647"/>
</dbReference>
<keyword evidence="7" id="KW-1185">Reference proteome</keyword>
<dbReference type="Proteomes" id="UP000041254">
    <property type="component" value="Unassembled WGS sequence"/>
</dbReference>
<keyword evidence="5" id="KW-0963">Cytoplasm</keyword>
<evidence type="ECO:0000256" key="5">
    <source>
        <dbReference type="PIRNR" id="PIRNR017888"/>
    </source>
</evidence>
<comment type="similarity">
    <text evidence="1 5">Belongs to the Nudix hydrolase family. CPSF5 subfamily.</text>
</comment>
<accession>A0A0G4H009</accession>